<evidence type="ECO:0000313" key="11">
    <source>
        <dbReference type="Proteomes" id="UP001139125"/>
    </source>
</evidence>
<sequence length="61" mass="7063">MSKINDFFDGVVKEFKKVSWPTQKELIDNTIIVVVFSIIISVFIFGVDQMYSTILEAIYNQ</sequence>
<comment type="function">
    <text evidence="9">Essential subunit of the Sec protein translocation channel SecYEG. Clamps together the 2 halves of SecY. May contact the channel plug during translocation.</text>
</comment>
<dbReference type="InterPro" id="IPR038379">
    <property type="entry name" value="SecE_sf"/>
</dbReference>
<evidence type="ECO:0000256" key="9">
    <source>
        <dbReference type="HAMAP-Rule" id="MF_00422"/>
    </source>
</evidence>
<evidence type="ECO:0000256" key="8">
    <source>
        <dbReference type="ARBA" id="ARBA00023136"/>
    </source>
</evidence>
<dbReference type="GO" id="GO:0005886">
    <property type="term" value="C:plasma membrane"/>
    <property type="evidence" value="ECO:0007669"/>
    <property type="project" value="UniProtKB-SubCell"/>
</dbReference>
<dbReference type="EMBL" id="JANDBC010000001">
    <property type="protein sequence ID" value="MCP9291718.1"/>
    <property type="molecule type" value="Genomic_DNA"/>
</dbReference>
<protein>
    <recommendedName>
        <fullName evidence="9">Protein translocase subunit SecE</fullName>
    </recommendedName>
</protein>
<dbReference type="PANTHER" id="PTHR33910:SF1">
    <property type="entry name" value="PROTEIN TRANSLOCASE SUBUNIT SECE"/>
    <property type="match status" value="1"/>
</dbReference>
<dbReference type="GO" id="GO:0008320">
    <property type="term" value="F:protein transmembrane transporter activity"/>
    <property type="evidence" value="ECO:0007669"/>
    <property type="project" value="UniProtKB-UniRule"/>
</dbReference>
<comment type="caution">
    <text evidence="10">The sequence shown here is derived from an EMBL/GenBank/DDBJ whole genome shotgun (WGS) entry which is preliminary data.</text>
</comment>
<keyword evidence="8 9" id="KW-0472">Membrane</keyword>
<dbReference type="Pfam" id="PF00584">
    <property type="entry name" value="SecE"/>
    <property type="match status" value="1"/>
</dbReference>
<dbReference type="GO" id="GO:0065002">
    <property type="term" value="P:intracellular protein transmembrane transport"/>
    <property type="evidence" value="ECO:0007669"/>
    <property type="project" value="UniProtKB-UniRule"/>
</dbReference>
<dbReference type="Gene3D" id="1.20.5.1030">
    <property type="entry name" value="Preprotein translocase secy subunit"/>
    <property type="match status" value="1"/>
</dbReference>
<keyword evidence="3 9" id="KW-1003">Cell membrane</keyword>
<dbReference type="GO" id="GO:0043952">
    <property type="term" value="P:protein transport by the Sec complex"/>
    <property type="evidence" value="ECO:0007669"/>
    <property type="project" value="UniProtKB-UniRule"/>
</dbReference>
<keyword evidence="6 9" id="KW-1133">Transmembrane helix</keyword>
<evidence type="ECO:0000256" key="6">
    <source>
        <dbReference type="ARBA" id="ARBA00022989"/>
    </source>
</evidence>
<dbReference type="InterPro" id="IPR001901">
    <property type="entry name" value="Translocase_SecE/Sec61-g"/>
</dbReference>
<evidence type="ECO:0000256" key="4">
    <source>
        <dbReference type="ARBA" id="ARBA00022692"/>
    </source>
</evidence>
<dbReference type="HAMAP" id="MF_00422">
    <property type="entry name" value="SecE"/>
    <property type="match status" value="1"/>
</dbReference>
<evidence type="ECO:0000313" key="10">
    <source>
        <dbReference type="EMBL" id="MCP9291718.1"/>
    </source>
</evidence>
<reference evidence="10" key="1">
    <citation type="submission" date="2022-06" db="EMBL/GenBank/DDBJ databases">
        <title>Gracilimonas sp. CAU 1638 isolated from sea sediment.</title>
        <authorList>
            <person name="Kim W."/>
        </authorList>
    </citation>
    <scope>NUCLEOTIDE SEQUENCE</scope>
    <source>
        <strain evidence="10">CAU 1638</strain>
    </source>
</reference>
<evidence type="ECO:0000256" key="5">
    <source>
        <dbReference type="ARBA" id="ARBA00022927"/>
    </source>
</evidence>
<dbReference type="Proteomes" id="UP001139125">
    <property type="component" value="Unassembled WGS sequence"/>
</dbReference>
<dbReference type="GO" id="GO:0006605">
    <property type="term" value="P:protein targeting"/>
    <property type="evidence" value="ECO:0007669"/>
    <property type="project" value="UniProtKB-UniRule"/>
</dbReference>
<comment type="subunit">
    <text evidence="9">Component of the Sec protein translocase complex. Heterotrimer consisting of SecY, SecE and SecG subunits. The heterotrimers can form oligomers, although 1 heterotrimer is thought to be able to translocate proteins. Interacts with the ribosome. Interacts with SecDF, and other proteins may be involved. Interacts with SecA.</text>
</comment>
<dbReference type="RefSeq" id="WP_255134580.1">
    <property type="nucleotide sequence ID" value="NZ_CP175953.1"/>
</dbReference>
<keyword evidence="2 9" id="KW-0813">Transport</keyword>
<keyword evidence="5 9" id="KW-0653">Protein transport</keyword>
<gene>
    <name evidence="9 10" type="primary">secE</name>
    <name evidence="10" type="ORF">NM125_09045</name>
</gene>
<name>A0A9X2RGR3_9BACT</name>
<accession>A0A9X2RGR3</accession>
<evidence type="ECO:0000256" key="3">
    <source>
        <dbReference type="ARBA" id="ARBA00022475"/>
    </source>
</evidence>
<keyword evidence="7 9" id="KW-0811">Translocation</keyword>
<feature type="transmembrane region" description="Helical" evidence="9">
    <location>
        <begin position="26"/>
        <end position="47"/>
    </location>
</feature>
<evidence type="ECO:0000256" key="7">
    <source>
        <dbReference type="ARBA" id="ARBA00023010"/>
    </source>
</evidence>
<evidence type="ECO:0000256" key="2">
    <source>
        <dbReference type="ARBA" id="ARBA00022448"/>
    </source>
</evidence>
<comment type="subcellular location">
    <subcellularLocation>
        <location evidence="9">Cell membrane</location>
        <topology evidence="9">Single-pass membrane protein</topology>
    </subcellularLocation>
    <subcellularLocation>
        <location evidence="1">Membrane</location>
    </subcellularLocation>
</comment>
<keyword evidence="11" id="KW-1185">Reference proteome</keyword>
<dbReference type="InterPro" id="IPR005807">
    <property type="entry name" value="SecE_bac"/>
</dbReference>
<keyword evidence="4 9" id="KW-0812">Transmembrane</keyword>
<evidence type="ECO:0000256" key="1">
    <source>
        <dbReference type="ARBA" id="ARBA00004370"/>
    </source>
</evidence>
<dbReference type="PANTHER" id="PTHR33910">
    <property type="entry name" value="PROTEIN TRANSLOCASE SUBUNIT SECE"/>
    <property type="match status" value="1"/>
</dbReference>
<dbReference type="NCBIfam" id="TIGR00964">
    <property type="entry name" value="secE_bact"/>
    <property type="match status" value="1"/>
</dbReference>
<comment type="similarity">
    <text evidence="9">Belongs to the SecE/SEC61-gamma family.</text>
</comment>
<dbReference type="AlphaFoldDB" id="A0A9X2RGR3"/>
<proteinExistence type="inferred from homology"/>
<organism evidence="10 11">
    <name type="scientific">Gracilimonas sediminicola</name>
    <dbReference type="NCBI Taxonomy" id="2952158"/>
    <lineage>
        <taxon>Bacteria</taxon>
        <taxon>Pseudomonadati</taxon>
        <taxon>Balneolota</taxon>
        <taxon>Balneolia</taxon>
        <taxon>Balneolales</taxon>
        <taxon>Balneolaceae</taxon>
        <taxon>Gracilimonas</taxon>
    </lineage>
</organism>
<dbReference type="GO" id="GO:0009306">
    <property type="term" value="P:protein secretion"/>
    <property type="evidence" value="ECO:0007669"/>
    <property type="project" value="UniProtKB-UniRule"/>
</dbReference>